<accession>A0A4S8LM50</accession>
<name>A0A4S8LM50_DENBC</name>
<feature type="compositionally biased region" description="Low complexity" evidence="1">
    <location>
        <begin position="411"/>
        <end position="427"/>
    </location>
</feature>
<feature type="compositionally biased region" description="Low complexity" evidence="1">
    <location>
        <begin position="254"/>
        <end position="278"/>
    </location>
</feature>
<dbReference type="EMBL" id="ML179336">
    <property type="protein sequence ID" value="THU90372.1"/>
    <property type="molecule type" value="Genomic_DNA"/>
</dbReference>
<keyword evidence="3" id="KW-1185">Reference proteome</keyword>
<proteinExistence type="predicted"/>
<organism evidence="2 3">
    <name type="scientific">Dendrothele bispora (strain CBS 962.96)</name>
    <dbReference type="NCBI Taxonomy" id="1314807"/>
    <lineage>
        <taxon>Eukaryota</taxon>
        <taxon>Fungi</taxon>
        <taxon>Dikarya</taxon>
        <taxon>Basidiomycota</taxon>
        <taxon>Agaricomycotina</taxon>
        <taxon>Agaricomycetes</taxon>
        <taxon>Agaricomycetidae</taxon>
        <taxon>Agaricales</taxon>
        <taxon>Agaricales incertae sedis</taxon>
        <taxon>Dendrothele</taxon>
    </lineage>
</organism>
<evidence type="ECO:0000313" key="2">
    <source>
        <dbReference type="EMBL" id="THU90372.1"/>
    </source>
</evidence>
<evidence type="ECO:0000313" key="3">
    <source>
        <dbReference type="Proteomes" id="UP000297245"/>
    </source>
</evidence>
<protein>
    <submittedName>
        <fullName evidence="2">Uncharacterized protein</fullName>
    </submittedName>
</protein>
<dbReference type="OrthoDB" id="2839137at2759"/>
<feature type="region of interest" description="Disordered" evidence="1">
    <location>
        <begin position="293"/>
        <end position="332"/>
    </location>
</feature>
<dbReference type="Proteomes" id="UP000297245">
    <property type="component" value="Unassembled WGS sequence"/>
</dbReference>
<dbReference type="AlphaFoldDB" id="A0A4S8LM50"/>
<gene>
    <name evidence="2" type="ORF">K435DRAFT_968695</name>
</gene>
<reference evidence="2 3" key="1">
    <citation type="journal article" date="2019" name="Nat. Ecol. Evol.">
        <title>Megaphylogeny resolves global patterns of mushroom evolution.</title>
        <authorList>
            <person name="Varga T."/>
            <person name="Krizsan K."/>
            <person name="Foldi C."/>
            <person name="Dima B."/>
            <person name="Sanchez-Garcia M."/>
            <person name="Sanchez-Ramirez S."/>
            <person name="Szollosi G.J."/>
            <person name="Szarkandi J.G."/>
            <person name="Papp V."/>
            <person name="Albert L."/>
            <person name="Andreopoulos W."/>
            <person name="Angelini C."/>
            <person name="Antonin V."/>
            <person name="Barry K.W."/>
            <person name="Bougher N.L."/>
            <person name="Buchanan P."/>
            <person name="Buyck B."/>
            <person name="Bense V."/>
            <person name="Catcheside P."/>
            <person name="Chovatia M."/>
            <person name="Cooper J."/>
            <person name="Damon W."/>
            <person name="Desjardin D."/>
            <person name="Finy P."/>
            <person name="Geml J."/>
            <person name="Haridas S."/>
            <person name="Hughes K."/>
            <person name="Justo A."/>
            <person name="Karasinski D."/>
            <person name="Kautmanova I."/>
            <person name="Kiss B."/>
            <person name="Kocsube S."/>
            <person name="Kotiranta H."/>
            <person name="LaButti K.M."/>
            <person name="Lechner B.E."/>
            <person name="Liimatainen K."/>
            <person name="Lipzen A."/>
            <person name="Lukacs Z."/>
            <person name="Mihaltcheva S."/>
            <person name="Morgado L.N."/>
            <person name="Niskanen T."/>
            <person name="Noordeloos M.E."/>
            <person name="Ohm R.A."/>
            <person name="Ortiz-Santana B."/>
            <person name="Ovrebo C."/>
            <person name="Racz N."/>
            <person name="Riley R."/>
            <person name="Savchenko A."/>
            <person name="Shiryaev A."/>
            <person name="Soop K."/>
            <person name="Spirin V."/>
            <person name="Szebenyi C."/>
            <person name="Tomsovsky M."/>
            <person name="Tulloss R.E."/>
            <person name="Uehling J."/>
            <person name="Grigoriev I.V."/>
            <person name="Vagvolgyi C."/>
            <person name="Papp T."/>
            <person name="Martin F.M."/>
            <person name="Miettinen O."/>
            <person name="Hibbett D.S."/>
            <person name="Nagy L.G."/>
        </authorList>
    </citation>
    <scope>NUCLEOTIDE SEQUENCE [LARGE SCALE GENOMIC DNA]</scope>
    <source>
        <strain evidence="2 3">CBS 962.96</strain>
    </source>
</reference>
<feature type="region of interest" description="Disordered" evidence="1">
    <location>
        <begin position="406"/>
        <end position="447"/>
    </location>
</feature>
<sequence>MLRVVPFRVSRAGCRWYRISTLNRTRLLPTDCVPFKALNDVTLGDQASAIFLPQHKMQKISDPSPCGFLYLHQPEGGPSTVQELRFRVVDSPIPFSNDEDIQSLFLQGKDLVLKNNAHFSLPLYKIVKTPSLAPIKELLLESGCITEELVERIARIFSNLFSEPSSSSSEEGTILSPISPSNTIYKLNQPFPLIVQKNKATLFLVSEDQVVDLNIGMGWLGYPDKRKRVFRGAAIAVIDRVPSHSSPSLSEEGFFSPSPTTSSFHPSQPSLSQSSLRSIPSFTPSPYLPASLLPHSHVSSSPSPPLTSTSSTPTSDPQSQPHSQPQHQPIKVHPNALDPYILRLVRLPKPAPKPFLLGHWRRMGREKKEKERQEQEGQRQCAMTDGSEDVGMDRELQVEQEYEREQTVLGSRTLSYSSPTSSPSHSTEANENEGQIETPLARHESEERQKHFYASYLELGHSAPLRAFSYSIEQSKLADVVRKTLG</sequence>
<feature type="region of interest" description="Disordered" evidence="1">
    <location>
        <begin position="242"/>
        <end position="278"/>
    </location>
</feature>
<feature type="compositionally biased region" description="Low complexity" evidence="1">
    <location>
        <begin position="293"/>
        <end position="329"/>
    </location>
</feature>
<feature type="region of interest" description="Disordered" evidence="1">
    <location>
        <begin position="366"/>
        <end position="390"/>
    </location>
</feature>
<feature type="compositionally biased region" description="Basic and acidic residues" evidence="1">
    <location>
        <begin position="366"/>
        <end position="377"/>
    </location>
</feature>
<evidence type="ECO:0000256" key="1">
    <source>
        <dbReference type="SAM" id="MobiDB-lite"/>
    </source>
</evidence>